<sequence>MPDSTARRLPAVTPLPLAFLLALMLSACAGTPEVVSTPAPVQAPKAARTTAPKAASGSSTSAPVAAPRPPLPSVYGVPDAQLAMQRLLPARVADGAGWAADVTNAMGVLHVPMTPENLCATLAVIEQESSFQADPEVPNLSRIVMTEIEARRTRYSVPQFVVDKGLARKSRDGRSYANRINGLRTESDVSRLYEDMFSELPDLAAAYQPHNPINTAGAMQVNVAFAEEHARSKPYPYGRNLNIRRESFTRRGGLYFGVAMLLDYAAPYPAPLYRFADYNSGRFSSRNAAFQNALSRVNGSALVADGDLLIYQDGVATATPSLTQRALERQRNRLGMSVADIRRDLLLEKTERFTTTPLWLKLFALADATAGTPQARFAMPQIAVHSPKFNRTITTSGYALQVDGRFANCMTRQVAGRP</sequence>
<dbReference type="Proteomes" id="UP001331561">
    <property type="component" value="Unassembled WGS sequence"/>
</dbReference>
<gene>
    <name evidence="3" type="ORF">VVD49_03140</name>
</gene>
<feature type="region of interest" description="Disordered" evidence="1">
    <location>
        <begin position="34"/>
        <end position="70"/>
    </location>
</feature>
<feature type="chain" id="PRO_5045922432" evidence="2">
    <location>
        <begin position="30"/>
        <end position="418"/>
    </location>
</feature>
<comment type="caution">
    <text evidence="3">The sequence shown here is derived from an EMBL/GenBank/DDBJ whole genome shotgun (WGS) entry which is preliminary data.</text>
</comment>
<evidence type="ECO:0000256" key="2">
    <source>
        <dbReference type="SAM" id="SignalP"/>
    </source>
</evidence>
<dbReference type="PROSITE" id="PS51257">
    <property type="entry name" value="PROKAR_LIPOPROTEIN"/>
    <property type="match status" value="1"/>
</dbReference>
<evidence type="ECO:0000256" key="1">
    <source>
        <dbReference type="SAM" id="MobiDB-lite"/>
    </source>
</evidence>
<keyword evidence="4" id="KW-1185">Reference proteome</keyword>
<evidence type="ECO:0000313" key="4">
    <source>
        <dbReference type="Proteomes" id="UP001331561"/>
    </source>
</evidence>
<proteinExistence type="predicted"/>
<dbReference type="InterPro" id="IPR011673">
    <property type="entry name" value="DUF1615"/>
</dbReference>
<keyword evidence="2" id="KW-0732">Signal</keyword>
<evidence type="ECO:0000313" key="3">
    <source>
        <dbReference type="EMBL" id="MEC5384700.1"/>
    </source>
</evidence>
<protein>
    <submittedName>
        <fullName evidence="3">DUF1615 domain-containing protein</fullName>
    </submittedName>
</protein>
<dbReference type="EMBL" id="JAYXHS010000001">
    <property type="protein sequence ID" value="MEC5384700.1"/>
    <property type="molecule type" value="Genomic_DNA"/>
</dbReference>
<feature type="compositionally biased region" description="Low complexity" evidence="1">
    <location>
        <begin position="43"/>
        <end position="55"/>
    </location>
</feature>
<feature type="signal peptide" evidence="2">
    <location>
        <begin position="1"/>
        <end position="29"/>
    </location>
</feature>
<dbReference type="RefSeq" id="WP_327597671.1">
    <property type="nucleotide sequence ID" value="NZ_JAYXHS010000001.1"/>
</dbReference>
<accession>A0ABU6JZB9</accession>
<organism evidence="3 4">
    <name type="scientific">Uliginosibacterium silvisoli</name>
    <dbReference type="NCBI Taxonomy" id="3114758"/>
    <lineage>
        <taxon>Bacteria</taxon>
        <taxon>Pseudomonadati</taxon>
        <taxon>Pseudomonadota</taxon>
        <taxon>Betaproteobacteria</taxon>
        <taxon>Rhodocyclales</taxon>
        <taxon>Zoogloeaceae</taxon>
        <taxon>Uliginosibacterium</taxon>
    </lineage>
</organism>
<dbReference type="Pfam" id="PF07759">
    <property type="entry name" value="DUF1615"/>
    <property type="match status" value="1"/>
</dbReference>
<name>A0ABU6JZB9_9RHOO</name>
<reference evidence="3 4" key="1">
    <citation type="submission" date="2024-01" db="EMBL/GenBank/DDBJ databases">
        <title>Uliginosibacterium soil sp. nov.</title>
        <authorList>
            <person name="Lv Y."/>
        </authorList>
    </citation>
    <scope>NUCLEOTIDE SEQUENCE [LARGE SCALE GENOMIC DNA]</scope>
    <source>
        <strain evidence="3 4">H3</strain>
    </source>
</reference>